<gene>
    <name evidence="1" type="ORF">WA1_26945</name>
</gene>
<dbReference type="EMBL" id="ANNX02000030">
    <property type="protein sequence ID" value="KYC40180.1"/>
    <property type="molecule type" value="Genomic_DNA"/>
</dbReference>
<protein>
    <submittedName>
        <fullName evidence="1">Uncharacterized protein</fullName>
    </submittedName>
</protein>
<sequence>MTNSQPPLPQPQLKPTGIAFDQYEEFTPEKLELVDGYYGYGGQDQTGFQLAVLTNMGLLKAIRHTEAALWIEALDYDLRKKLEIVNASPQVAEAMLNRLNRAMEDLTVVAEFLEE</sequence>
<dbReference type="Proteomes" id="UP000076925">
    <property type="component" value="Unassembled WGS sequence"/>
</dbReference>
<accession>A0A139X666</accession>
<name>A0A139X666_9CYAN</name>
<proteinExistence type="predicted"/>
<dbReference type="RefSeq" id="WP_017749575.1">
    <property type="nucleotide sequence ID" value="NZ_KQ976354.1"/>
</dbReference>
<comment type="caution">
    <text evidence="1">The sequence shown here is derived from an EMBL/GenBank/DDBJ whole genome shotgun (WGS) entry which is preliminary data.</text>
</comment>
<organism evidence="1 2">
    <name type="scientific">Scytonema hofmannii PCC 7110</name>
    <dbReference type="NCBI Taxonomy" id="128403"/>
    <lineage>
        <taxon>Bacteria</taxon>
        <taxon>Bacillati</taxon>
        <taxon>Cyanobacteriota</taxon>
        <taxon>Cyanophyceae</taxon>
        <taxon>Nostocales</taxon>
        <taxon>Scytonemataceae</taxon>
        <taxon>Scytonema</taxon>
    </lineage>
</organism>
<dbReference type="AlphaFoldDB" id="A0A139X666"/>
<evidence type="ECO:0000313" key="1">
    <source>
        <dbReference type="EMBL" id="KYC40180.1"/>
    </source>
</evidence>
<dbReference type="OrthoDB" id="513929at2"/>
<evidence type="ECO:0000313" key="2">
    <source>
        <dbReference type="Proteomes" id="UP000076925"/>
    </source>
</evidence>
<reference evidence="1 2" key="1">
    <citation type="journal article" date="2013" name="Genome Biol. Evol.">
        <title>Genomes of Stigonematalean cyanobacteria (subsection V) and the evolution of oxygenic photosynthesis from prokaryotes to plastids.</title>
        <authorList>
            <person name="Dagan T."/>
            <person name="Roettger M."/>
            <person name="Stucken K."/>
            <person name="Landan G."/>
            <person name="Koch R."/>
            <person name="Major P."/>
            <person name="Gould S.B."/>
            <person name="Goremykin V.V."/>
            <person name="Rippka R."/>
            <person name="Tandeau de Marsac N."/>
            <person name="Gugger M."/>
            <person name="Lockhart P.J."/>
            <person name="Allen J.F."/>
            <person name="Brune I."/>
            <person name="Maus I."/>
            <person name="Puhler A."/>
            <person name="Martin W.F."/>
        </authorList>
    </citation>
    <scope>NUCLEOTIDE SEQUENCE [LARGE SCALE GENOMIC DNA]</scope>
    <source>
        <strain evidence="1 2">PCC 7110</strain>
    </source>
</reference>
<keyword evidence="2" id="KW-1185">Reference proteome</keyword>